<protein>
    <submittedName>
        <fullName evidence="1">Uncharacterized protein</fullName>
    </submittedName>
</protein>
<evidence type="ECO:0000313" key="1">
    <source>
        <dbReference type="EMBL" id="AIF48837.1"/>
    </source>
</evidence>
<gene>
    <name evidence="1" type="ORF">HY57_17110</name>
</gene>
<organism evidence="1 2">
    <name type="scientific">Dyella japonica A8</name>
    <dbReference type="NCBI Taxonomy" id="1217721"/>
    <lineage>
        <taxon>Bacteria</taxon>
        <taxon>Pseudomonadati</taxon>
        <taxon>Pseudomonadota</taxon>
        <taxon>Gammaproteobacteria</taxon>
        <taxon>Lysobacterales</taxon>
        <taxon>Rhodanobacteraceae</taxon>
        <taxon>Dyella</taxon>
    </lineage>
</organism>
<accession>A0A075K578</accession>
<dbReference type="PATRIC" id="fig|1217721.7.peg.3514"/>
<dbReference type="EMBL" id="CP008884">
    <property type="protein sequence ID" value="AIF48837.1"/>
    <property type="molecule type" value="Genomic_DNA"/>
</dbReference>
<dbReference type="KEGG" id="dja:HY57_17110"/>
<reference evidence="1 2" key="1">
    <citation type="submission" date="2014-07" db="EMBL/GenBank/DDBJ databases">
        <title>Complete Genome Sequence of Dyella japonica Strain A8 Isolated from Malaysian Tropical Soil.</title>
        <authorList>
            <person name="Hui R.K.H."/>
            <person name="Chen J.-W."/>
            <person name="Chan K.-G."/>
            <person name="Leung F.C.C."/>
        </authorList>
    </citation>
    <scope>NUCLEOTIDE SEQUENCE [LARGE SCALE GENOMIC DNA]</scope>
    <source>
        <strain evidence="1 2">A8</strain>
    </source>
</reference>
<evidence type="ECO:0000313" key="2">
    <source>
        <dbReference type="Proteomes" id="UP000027987"/>
    </source>
</evidence>
<sequence length="63" mass="7257">MLNTSASQKFLWDALGNEHHFRQIGKRVLFQQTEFTLSTFEFNECQAIALVFLHISNLPHGPP</sequence>
<dbReference type="HOGENOM" id="CLU_2878642_0_0_6"/>
<dbReference type="Proteomes" id="UP000027987">
    <property type="component" value="Chromosome"/>
</dbReference>
<dbReference type="AlphaFoldDB" id="A0A075K578"/>
<name>A0A075K578_9GAMM</name>
<proteinExistence type="predicted"/>
<keyword evidence="2" id="KW-1185">Reference proteome</keyword>